<reference evidence="3" key="1">
    <citation type="journal article" date="2015" name="PLoS Genet.">
        <title>Genome Sequence and Transcriptome Analyses of Chrysochromulina tobin: Metabolic Tools for Enhanced Algal Fitness in the Prominent Order Prymnesiales (Haptophyceae).</title>
        <authorList>
            <person name="Hovde B.T."/>
            <person name="Deodato C.R."/>
            <person name="Hunsperger H.M."/>
            <person name="Ryken S.A."/>
            <person name="Yost W."/>
            <person name="Jha R.K."/>
            <person name="Patterson J."/>
            <person name="Monnat R.J. Jr."/>
            <person name="Barlow S.B."/>
            <person name="Starkenburg S.R."/>
            <person name="Cattolico R.A."/>
        </authorList>
    </citation>
    <scope>NUCLEOTIDE SEQUENCE</scope>
    <source>
        <strain evidence="3">CCMP291</strain>
    </source>
</reference>
<feature type="region of interest" description="Disordered" evidence="1">
    <location>
        <begin position="283"/>
        <end position="310"/>
    </location>
</feature>
<comment type="caution">
    <text evidence="2">The sequence shown here is derived from an EMBL/GenBank/DDBJ whole genome shotgun (WGS) entry which is preliminary data.</text>
</comment>
<feature type="compositionally biased region" description="Low complexity" evidence="1">
    <location>
        <begin position="246"/>
        <end position="259"/>
    </location>
</feature>
<keyword evidence="3" id="KW-1185">Reference proteome</keyword>
<feature type="compositionally biased region" description="Polar residues" evidence="1">
    <location>
        <begin position="283"/>
        <end position="303"/>
    </location>
</feature>
<protein>
    <submittedName>
        <fullName evidence="2">Uncharacterized protein</fullName>
    </submittedName>
</protein>
<evidence type="ECO:0000256" key="1">
    <source>
        <dbReference type="SAM" id="MobiDB-lite"/>
    </source>
</evidence>
<organism evidence="2 3">
    <name type="scientific">Chrysochromulina tobinii</name>
    <dbReference type="NCBI Taxonomy" id="1460289"/>
    <lineage>
        <taxon>Eukaryota</taxon>
        <taxon>Haptista</taxon>
        <taxon>Haptophyta</taxon>
        <taxon>Prymnesiophyceae</taxon>
        <taxon>Prymnesiales</taxon>
        <taxon>Chrysochromulinaceae</taxon>
        <taxon>Chrysochromulina</taxon>
    </lineage>
</organism>
<dbReference type="Proteomes" id="UP000037460">
    <property type="component" value="Unassembled WGS sequence"/>
</dbReference>
<evidence type="ECO:0000313" key="3">
    <source>
        <dbReference type="Proteomes" id="UP000037460"/>
    </source>
</evidence>
<dbReference type="AlphaFoldDB" id="A0A0M0JJ08"/>
<gene>
    <name evidence="2" type="ORF">Ctob_002902</name>
</gene>
<sequence length="347" mass="35686">MHARAPLEFAHLRREAIMGQERCPNACACNSRTSRSVVGNSLHSRMTSSVSSGPVADSRRVMNWSISSESAICGLSCWSESKSIVVPNAVSSSKATLVLRAPVLMRRSKKSACAKVSARPVHLSTCSVAAFAPSRTAARSHLHTSTISVSTRACTSMRVSVQCSICTLITESSGASVSLQPLHPLMISTGSSGIPSSVGVIVRSTSLKSHSLNGFARLGPSSSPARRALASLSSSCLLLGSARLKPSRSAGATSGAGSEARSRSHTPGTALCSVITSVAAPPSLSTTHSDSPVTITAESSSEAGSGDVPASSSASFIVRAEKEHFTDAEDAPSGTLMVTSCSVRSQV</sequence>
<feature type="region of interest" description="Disordered" evidence="1">
    <location>
        <begin position="246"/>
        <end position="267"/>
    </location>
</feature>
<evidence type="ECO:0000313" key="2">
    <source>
        <dbReference type="EMBL" id="KOO26228.1"/>
    </source>
</evidence>
<accession>A0A0M0JJ08</accession>
<proteinExistence type="predicted"/>
<name>A0A0M0JJ08_9EUKA</name>
<dbReference type="EMBL" id="JWZX01002880">
    <property type="protein sequence ID" value="KOO26228.1"/>
    <property type="molecule type" value="Genomic_DNA"/>
</dbReference>